<evidence type="ECO:0000313" key="3">
    <source>
        <dbReference type="Proteomes" id="UP000001072"/>
    </source>
</evidence>
<gene>
    <name evidence="2" type="ORF">MELLADRAFT_113665</name>
</gene>
<feature type="compositionally biased region" description="Polar residues" evidence="1">
    <location>
        <begin position="1"/>
        <end position="12"/>
    </location>
</feature>
<feature type="compositionally biased region" description="Low complexity" evidence="1">
    <location>
        <begin position="13"/>
        <end position="30"/>
    </location>
</feature>
<proteinExistence type="predicted"/>
<dbReference type="GeneID" id="18925054"/>
<keyword evidence="3" id="KW-1185">Reference proteome</keyword>
<dbReference type="InParanoid" id="F4SAP0"/>
<dbReference type="RefSeq" id="XP_007418440.1">
    <property type="nucleotide sequence ID" value="XM_007418378.1"/>
</dbReference>
<dbReference type="Proteomes" id="UP000001072">
    <property type="component" value="Unassembled WGS sequence"/>
</dbReference>
<feature type="region of interest" description="Disordered" evidence="1">
    <location>
        <begin position="1"/>
        <end position="93"/>
    </location>
</feature>
<dbReference type="KEGG" id="mlr:MELLADRAFT_113665"/>
<organism evidence="3">
    <name type="scientific">Melampsora larici-populina (strain 98AG31 / pathotype 3-4-7)</name>
    <name type="common">Poplar leaf rust fungus</name>
    <dbReference type="NCBI Taxonomy" id="747676"/>
    <lineage>
        <taxon>Eukaryota</taxon>
        <taxon>Fungi</taxon>
        <taxon>Dikarya</taxon>
        <taxon>Basidiomycota</taxon>
        <taxon>Pucciniomycotina</taxon>
        <taxon>Pucciniomycetes</taxon>
        <taxon>Pucciniales</taxon>
        <taxon>Melampsoraceae</taxon>
        <taxon>Melampsora</taxon>
    </lineage>
</organism>
<dbReference type="EMBL" id="GL883179">
    <property type="protein sequence ID" value="EGF98301.1"/>
    <property type="molecule type" value="Genomic_DNA"/>
</dbReference>
<dbReference type="VEuPathDB" id="FungiDB:MELLADRAFT_113665"/>
<evidence type="ECO:0000313" key="2">
    <source>
        <dbReference type="EMBL" id="EGF98301.1"/>
    </source>
</evidence>
<sequence length="430" mass="47512">MQPGLCSNPTHTVASPPVSSSDSPHDASGSEQSDNHYQPPPQRQGQNTTAKRGGHTGSCGGGRKIPRKDQGPEEDTNITLPKPSAMSEDKLGNRVNCPTIDNYRQLGLQWGLPHAEHILSKMTLPKNNRPSSTGLFEAQALQSMYQLDKTMLCIVLKCSCHILDEALLEGPLAREPNMYTNYQTYSVVATQTKMPSKGVSEGFNKRNVIVGNTWSSYTEEEQQVFSPKLFERLCVATSKAHALTQTPHGIPSIANGDTMATPSPEDIPNKSDLQPLSEEELVYYIPLFKCLVNLGKVLGDLREGWLWRHSTKSRIRTREQLMQLEINKVAHQMPVHLRPKQDKPNPLSDAGIRQAAKHTELTQALNSLIDPFLCGGHQGMGDAHPKMANLKEAFHKKTYQGNVQLMFDCMPESLVTDSMIAKGASRLSNN</sequence>
<feature type="region of interest" description="Disordered" evidence="1">
    <location>
        <begin position="246"/>
        <end position="267"/>
    </location>
</feature>
<evidence type="ECO:0000256" key="1">
    <source>
        <dbReference type="SAM" id="MobiDB-lite"/>
    </source>
</evidence>
<dbReference type="HOGENOM" id="CLU_026101_0_1_1"/>
<name>F4SAP0_MELLP</name>
<protein>
    <submittedName>
        <fullName evidence="2">Uncharacterized protein</fullName>
    </submittedName>
</protein>
<dbReference type="AlphaFoldDB" id="F4SAP0"/>
<reference evidence="3" key="1">
    <citation type="journal article" date="2011" name="Proc. Natl. Acad. Sci. U.S.A.">
        <title>Obligate biotrophy features unraveled by the genomic analysis of rust fungi.</title>
        <authorList>
            <person name="Duplessis S."/>
            <person name="Cuomo C.A."/>
            <person name="Lin Y.-C."/>
            <person name="Aerts A."/>
            <person name="Tisserant E."/>
            <person name="Veneault-Fourrey C."/>
            <person name="Joly D.L."/>
            <person name="Hacquard S."/>
            <person name="Amselem J."/>
            <person name="Cantarel B.L."/>
            <person name="Chiu R."/>
            <person name="Coutinho P.M."/>
            <person name="Feau N."/>
            <person name="Field M."/>
            <person name="Frey P."/>
            <person name="Gelhaye E."/>
            <person name="Goldberg J."/>
            <person name="Grabherr M.G."/>
            <person name="Kodira C.D."/>
            <person name="Kohler A."/>
            <person name="Kuees U."/>
            <person name="Lindquist E.A."/>
            <person name="Lucas S.M."/>
            <person name="Mago R."/>
            <person name="Mauceli E."/>
            <person name="Morin E."/>
            <person name="Murat C."/>
            <person name="Pangilinan J.L."/>
            <person name="Park R."/>
            <person name="Pearson M."/>
            <person name="Quesneville H."/>
            <person name="Rouhier N."/>
            <person name="Sakthikumar S."/>
            <person name="Salamov A.A."/>
            <person name="Schmutz J."/>
            <person name="Selles B."/>
            <person name="Shapiro H."/>
            <person name="Tanguay P."/>
            <person name="Tuskan G.A."/>
            <person name="Henrissat B."/>
            <person name="Van de Peer Y."/>
            <person name="Rouze P."/>
            <person name="Ellis J.G."/>
            <person name="Dodds P.N."/>
            <person name="Schein J.E."/>
            <person name="Zhong S."/>
            <person name="Hamelin R.C."/>
            <person name="Grigoriev I.V."/>
            <person name="Szabo L.J."/>
            <person name="Martin F."/>
        </authorList>
    </citation>
    <scope>NUCLEOTIDE SEQUENCE [LARGE SCALE GENOMIC DNA]</scope>
    <source>
        <strain evidence="3">98AG31 / pathotype 3-4-7</strain>
    </source>
</reference>
<accession>F4SAP0</accession>